<proteinExistence type="predicted"/>
<feature type="transmembrane region" description="Helical" evidence="5">
    <location>
        <begin position="138"/>
        <end position="158"/>
    </location>
</feature>
<feature type="transmembrane region" description="Helical" evidence="5">
    <location>
        <begin position="68"/>
        <end position="89"/>
    </location>
</feature>
<evidence type="ECO:0000313" key="6">
    <source>
        <dbReference type="EMBL" id="SMH55763.1"/>
    </source>
</evidence>
<dbReference type="OrthoDB" id="9806785at2"/>
<dbReference type="PANTHER" id="PTHR10361">
    <property type="entry name" value="SODIUM-BILE ACID COTRANSPORTER"/>
    <property type="match status" value="1"/>
</dbReference>
<evidence type="ECO:0000313" key="7">
    <source>
        <dbReference type="Proteomes" id="UP000193083"/>
    </source>
</evidence>
<feature type="transmembrane region" description="Helical" evidence="5">
    <location>
        <begin position="262"/>
        <end position="282"/>
    </location>
</feature>
<evidence type="ECO:0000256" key="1">
    <source>
        <dbReference type="ARBA" id="ARBA00004141"/>
    </source>
</evidence>
<evidence type="ECO:0000256" key="2">
    <source>
        <dbReference type="ARBA" id="ARBA00022692"/>
    </source>
</evidence>
<dbReference type="Proteomes" id="UP000193083">
    <property type="component" value="Unassembled WGS sequence"/>
</dbReference>
<protein>
    <submittedName>
        <fullName evidence="6">Bile acid:Na+ symporter, BASS family</fullName>
    </submittedName>
</protein>
<keyword evidence="2 5" id="KW-0812">Transmembrane</keyword>
<dbReference type="GO" id="GO:0016020">
    <property type="term" value="C:membrane"/>
    <property type="evidence" value="ECO:0007669"/>
    <property type="project" value="UniProtKB-SubCell"/>
</dbReference>
<dbReference type="InterPro" id="IPR004710">
    <property type="entry name" value="Bilac:Na_transpt"/>
</dbReference>
<keyword evidence="4 5" id="KW-0472">Membrane</keyword>
<evidence type="ECO:0000256" key="4">
    <source>
        <dbReference type="ARBA" id="ARBA00023136"/>
    </source>
</evidence>
<organism evidence="6 7">
    <name type="scientific">Mesorhizobium australicum</name>
    <dbReference type="NCBI Taxonomy" id="536018"/>
    <lineage>
        <taxon>Bacteria</taxon>
        <taxon>Pseudomonadati</taxon>
        <taxon>Pseudomonadota</taxon>
        <taxon>Alphaproteobacteria</taxon>
        <taxon>Hyphomicrobiales</taxon>
        <taxon>Phyllobacteriaceae</taxon>
        <taxon>Mesorhizobium</taxon>
    </lineage>
</organism>
<name>A0A1X7PUE0_9HYPH</name>
<dbReference type="InterPro" id="IPR038770">
    <property type="entry name" value="Na+/solute_symporter_sf"/>
</dbReference>
<sequence>MQSSAALSIGLPVVLCIVMLGLGLSLKLDDFRRVLQQPQAVLIGLFCQIIILPIICYGLTYASGLPPAIAVGMMLLAASPGGTSATLYTHLARGDVALSITLTALTSVLSIVMVPFIANFALARFYGEASAVYLELSLVAQIFVIAVVPAMIGVLVQSRYPVLARRLDRPVKLLATLFLAAIVIFALVSQWGLVVTWGVTILTVVLPFNLMSLAVGYLVPRLFRIEYRQAIALAMSIGVHNAALVIAIALSEQMLNNPEMAIPPAAYGLLAYITSGVLVWVVNRRQAVAAKRSPD</sequence>
<keyword evidence="7" id="KW-1185">Reference proteome</keyword>
<evidence type="ECO:0000256" key="5">
    <source>
        <dbReference type="SAM" id="Phobius"/>
    </source>
</evidence>
<dbReference type="EMBL" id="FXBL01000004">
    <property type="protein sequence ID" value="SMH55763.1"/>
    <property type="molecule type" value="Genomic_DNA"/>
</dbReference>
<keyword evidence="3 5" id="KW-1133">Transmembrane helix</keyword>
<dbReference type="InterPro" id="IPR002657">
    <property type="entry name" value="BilAc:Na_symport/Acr3"/>
</dbReference>
<comment type="subcellular location">
    <subcellularLocation>
        <location evidence="1">Membrane</location>
        <topology evidence="1">Multi-pass membrane protein</topology>
    </subcellularLocation>
</comment>
<feature type="transmembrane region" description="Helical" evidence="5">
    <location>
        <begin position="194"/>
        <end position="219"/>
    </location>
</feature>
<dbReference type="Pfam" id="PF01758">
    <property type="entry name" value="SBF"/>
    <property type="match status" value="1"/>
</dbReference>
<feature type="transmembrane region" description="Helical" evidence="5">
    <location>
        <begin position="231"/>
        <end position="250"/>
    </location>
</feature>
<dbReference type="PANTHER" id="PTHR10361:SF24">
    <property type="entry name" value="P3 PROTEIN"/>
    <property type="match status" value="1"/>
</dbReference>
<dbReference type="AlphaFoldDB" id="A0A1X7PUE0"/>
<gene>
    <name evidence="6" type="ORF">SAMN02982922_5388</name>
</gene>
<reference evidence="6 7" key="1">
    <citation type="submission" date="2017-04" db="EMBL/GenBank/DDBJ databases">
        <authorList>
            <person name="Afonso C.L."/>
            <person name="Miller P.J."/>
            <person name="Scott M.A."/>
            <person name="Spackman E."/>
            <person name="Goraichik I."/>
            <person name="Dimitrov K.M."/>
            <person name="Suarez D.L."/>
            <person name="Swayne D.E."/>
        </authorList>
    </citation>
    <scope>NUCLEOTIDE SEQUENCE [LARGE SCALE GENOMIC DNA]</scope>
    <source>
        <strain evidence="6 7">B5P</strain>
    </source>
</reference>
<accession>A0A1X7PUE0</accession>
<dbReference type="Gene3D" id="1.20.1530.20">
    <property type="match status" value="1"/>
</dbReference>
<feature type="transmembrane region" description="Helical" evidence="5">
    <location>
        <begin position="40"/>
        <end position="62"/>
    </location>
</feature>
<evidence type="ECO:0000256" key="3">
    <source>
        <dbReference type="ARBA" id="ARBA00022989"/>
    </source>
</evidence>
<feature type="transmembrane region" description="Helical" evidence="5">
    <location>
        <begin position="6"/>
        <end position="28"/>
    </location>
</feature>
<feature type="transmembrane region" description="Helical" evidence="5">
    <location>
        <begin position="170"/>
        <end position="188"/>
    </location>
</feature>
<feature type="transmembrane region" description="Helical" evidence="5">
    <location>
        <begin position="96"/>
        <end position="118"/>
    </location>
</feature>